<reference evidence="1 2" key="1">
    <citation type="journal article" date="2010" name="Stand. Genomic Sci.">
        <title>Complete genome sequence of Cellulophaga algicola type strain (IC166).</title>
        <authorList>
            <person name="Abt B."/>
            <person name="Lu M."/>
            <person name="Misra M."/>
            <person name="Han C."/>
            <person name="Nolan M."/>
            <person name="Lucas S."/>
            <person name="Hammon N."/>
            <person name="Deshpande S."/>
            <person name="Cheng J.F."/>
            <person name="Tapia R."/>
            <person name="Goodwin L."/>
            <person name="Pitluck S."/>
            <person name="Liolios K."/>
            <person name="Pagani I."/>
            <person name="Ivanova N."/>
            <person name="Mavromatis K."/>
            <person name="Ovchinikova G."/>
            <person name="Pati A."/>
            <person name="Chen A."/>
            <person name="Palaniappan K."/>
            <person name="Land M."/>
            <person name="Hauser L."/>
            <person name="Chang Y.J."/>
            <person name="Jeffries C.D."/>
            <person name="Detter J.C."/>
            <person name="Brambilla E."/>
            <person name="Rohde M."/>
            <person name="Tindall B.J."/>
            <person name="Goker M."/>
            <person name="Woyke T."/>
            <person name="Bristow J."/>
            <person name="Eisen J.A."/>
            <person name="Markowitz V."/>
            <person name="Hugenholtz P."/>
            <person name="Kyrpides N.C."/>
            <person name="Klenk H.P."/>
            <person name="Lapidus A."/>
        </authorList>
    </citation>
    <scope>NUCLEOTIDE SEQUENCE [LARGE SCALE GENOMIC DNA]</scope>
    <source>
        <strain evidence="2">DSM 14237 / IC166 / ACAM 630</strain>
    </source>
</reference>
<dbReference type="RefSeq" id="WP_013551812.1">
    <property type="nucleotide sequence ID" value="NC_014934.1"/>
</dbReference>
<evidence type="ECO:0000313" key="2">
    <source>
        <dbReference type="Proteomes" id="UP000008634"/>
    </source>
</evidence>
<sequence length="205" mass="24178">MKNWLFILLYCLLSSCVSKEKSKIIPLKNIKQKKIITTEKFDIGTFEKNSNDNIYSFKLDDGSLITLELDEDFYYKTVIPILPKLYTEEKRYYKSGLLESILVKFPNNFIISLVEYDKEGKLINKINYDSPFNFNFEQLVKLIESENDDIDILDKKNTTIGRKSDESGTFWFITYYKVPMRREVIKVHGVTGEILERSFYPHSED</sequence>
<accession>E6XFB3</accession>
<dbReference type="AlphaFoldDB" id="E6XFB3"/>
<evidence type="ECO:0008006" key="3">
    <source>
        <dbReference type="Google" id="ProtNLM"/>
    </source>
</evidence>
<dbReference type="KEGG" id="cao:Celal_3074"/>
<name>E6XFB3_CELAD</name>
<proteinExistence type="predicted"/>
<dbReference type="EMBL" id="CP002453">
    <property type="protein sequence ID" value="ADV50349.1"/>
    <property type="molecule type" value="Genomic_DNA"/>
</dbReference>
<dbReference type="eggNOG" id="ENOG5033VTX">
    <property type="taxonomic scope" value="Bacteria"/>
</dbReference>
<organism evidence="1 2">
    <name type="scientific">Cellulophaga algicola (strain DSM 14237 / IC166 / ACAM 630)</name>
    <dbReference type="NCBI Taxonomy" id="688270"/>
    <lineage>
        <taxon>Bacteria</taxon>
        <taxon>Pseudomonadati</taxon>
        <taxon>Bacteroidota</taxon>
        <taxon>Flavobacteriia</taxon>
        <taxon>Flavobacteriales</taxon>
        <taxon>Flavobacteriaceae</taxon>
        <taxon>Cellulophaga</taxon>
    </lineage>
</organism>
<dbReference type="HOGENOM" id="CLU_1335546_0_0_10"/>
<dbReference type="PROSITE" id="PS51257">
    <property type="entry name" value="PROKAR_LIPOPROTEIN"/>
    <property type="match status" value="1"/>
</dbReference>
<dbReference type="Proteomes" id="UP000008634">
    <property type="component" value="Chromosome"/>
</dbReference>
<keyword evidence="2" id="KW-1185">Reference proteome</keyword>
<gene>
    <name evidence="1" type="ordered locus">Celal_3074</name>
</gene>
<protein>
    <recommendedName>
        <fullName evidence="3">Lipoprotein</fullName>
    </recommendedName>
</protein>
<evidence type="ECO:0000313" key="1">
    <source>
        <dbReference type="EMBL" id="ADV50349.1"/>
    </source>
</evidence>